<dbReference type="PIRSF" id="PIRSF000161">
    <property type="entry name" value="DHPR"/>
    <property type="match status" value="1"/>
</dbReference>
<evidence type="ECO:0000259" key="14">
    <source>
        <dbReference type="Pfam" id="PF05173"/>
    </source>
</evidence>
<keyword evidence="6 15" id="KW-0560">Oxidoreductase</keyword>
<evidence type="ECO:0000256" key="5">
    <source>
        <dbReference type="ARBA" id="ARBA00022915"/>
    </source>
</evidence>
<evidence type="ECO:0000256" key="1">
    <source>
        <dbReference type="ARBA" id="ARBA00006642"/>
    </source>
</evidence>
<reference evidence="15" key="1">
    <citation type="submission" date="2019-03" db="EMBL/GenBank/DDBJ databases">
        <authorList>
            <person name="Hao L."/>
        </authorList>
    </citation>
    <scope>NUCLEOTIDE SEQUENCE</scope>
</reference>
<keyword evidence="4" id="KW-0521">NADP</keyword>
<dbReference type="Pfam" id="PF01113">
    <property type="entry name" value="DapB_N"/>
    <property type="match status" value="1"/>
</dbReference>
<dbReference type="InterPro" id="IPR036291">
    <property type="entry name" value="NAD(P)-bd_dom_sf"/>
</dbReference>
<comment type="similarity">
    <text evidence="1">Belongs to the DapB family.</text>
</comment>
<dbReference type="InterPro" id="IPR022664">
    <property type="entry name" value="DapB_N_CS"/>
</dbReference>
<dbReference type="Gene3D" id="3.30.360.10">
    <property type="entry name" value="Dihydrodipicolinate Reductase, domain 2"/>
    <property type="match status" value="1"/>
</dbReference>
<dbReference type="HAMAP" id="MF_00102">
    <property type="entry name" value="DapB"/>
    <property type="match status" value="1"/>
</dbReference>
<evidence type="ECO:0000256" key="11">
    <source>
        <dbReference type="ARBA" id="ARBA00049080"/>
    </source>
</evidence>
<dbReference type="InterPro" id="IPR000846">
    <property type="entry name" value="DapB_N"/>
</dbReference>
<sequence length="268" mass="28430">MIRVGITGAAGRMGSLILRGVVESEDMDIAGALEAPGHPSIGSDVGVIIGGGQRGVKISDTLESAFETADVIIDFTFPEATVKAARYAASAGKAMVIGTTGFTDGEIDEVRSCTQSIPIVMAPNMSIGVNVMFKVASLLTSLLGEDYDVEIVEAHHRLKKDAPSGTAMGLARAVAQARGEDIRDLARYERHGMIGPRPKGEIGIQTIRAGDIVGDHTVYFAGNNERIEITHRAHTRQNFAQGAIRAARWVQGKAPGMYSMMDVLGLEP</sequence>
<comment type="pathway">
    <text evidence="9">Amino-acid biosynthesis; L-lysine biosynthesis via DAP pathway; (S)-tetrahydrodipicolinate from L-aspartate: step 4/4.</text>
</comment>
<keyword evidence="7" id="KW-0520">NAD</keyword>
<feature type="domain" description="Dihydrodipicolinate reductase N-terminal" evidence="13">
    <location>
        <begin position="2"/>
        <end position="125"/>
    </location>
</feature>
<dbReference type="SUPFAM" id="SSF51735">
    <property type="entry name" value="NAD(P)-binding Rossmann-fold domains"/>
    <property type="match status" value="1"/>
</dbReference>
<evidence type="ECO:0000256" key="8">
    <source>
        <dbReference type="ARBA" id="ARBA00023154"/>
    </source>
</evidence>
<evidence type="ECO:0000256" key="6">
    <source>
        <dbReference type="ARBA" id="ARBA00023002"/>
    </source>
</evidence>
<name>A0A485LYN1_9ZZZZ</name>
<dbReference type="SUPFAM" id="SSF55347">
    <property type="entry name" value="Glyceraldehyde-3-phosphate dehydrogenase-like, C-terminal domain"/>
    <property type="match status" value="1"/>
</dbReference>
<dbReference type="NCBIfam" id="TIGR00036">
    <property type="entry name" value="dapB"/>
    <property type="match status" value="1"/>
</dbReference>
<dbReference type="FunFam" id="3.30.360.10:FF:000004">
    <property type="entry name" value="4-hydroxy-tetrahydrodipicolinate reductase"/>
    <property type="match status" value="1"/>
</dbReference>
<keyword evidence="5" id="KW-0220">Diaminopimelate biosynthesis</keyword>
<evidence type="ECO:0000256" key="9">
    <source>
        <dbReference type="ARBA" id="ARBA00037922"/>
    </source>
</evidence>
<dbReference type="InterPro" id="IPR022663">
    <property type="entry name" value="DapB_C"/>
</dbReference>
<evidence type="ECO:0000256" key="10">
    <source>
        <dbReference type="ARBA" id="ARBA00038983"/>
    </source>
</evidence>
<evidence type="ECO:0000313" key="15">
    <source>
        <dbReference type="EMBL" id="VFU13758.1"/>
    </source>
</evidence>
<evidence type="ECO:0000256" key="2">
    <source>
        <dbReference type="ARBA" id="ARBA00022490"/>
    </source>
</evidence>
<protein>
    <recommendedName>
        <fullName evidence="10">4-hydroxy-tetrahydrodipicolinate reductase</fullName>
        <ecNumber evidence="10">1.17.1.8</ecNumber>
    </recommendedName>
</protein>
<dbReference type="EMBL" id="CAADRM010000084">
    <property type="protein sequence ID" value="VFU13758.1"/>
    <property type="molecule type" value="Genomic_DNA"/>
</dbReference>
<dbReference type="CDD" id="cd02274">
    <property type="entry name" value="DHDPR_N"/>
    <property type="match status" value="1"/>
</dbReference>
<evidence type="ECO:0000256" key="3">
    <source>
        <dbReference type="ARBA" id="ARBA00022605"/>
    </source>
</evidence>
<evidence type="ECO:0000256" key="7">
    <source>
        <dbReference type="ARBA" id="ARBA00023027"/>
    </source>
</evidence>
<evidence type="ECO:0000256" key="12">
    <source>
        <dbReference type="ARBA" id="ARBA00049396"/>
    </source>
</evidence>
<gene>
    <name evidence="15" type="primary">dapB</name>
    <name evidence="15" type="ORF">SCFA_220012</name>
</gene>
<dbReference type="InterPro" id="IPR023940">
    <property type="entry name" value="DHDPR_bac"/>
</dbReference>
<feature type="domain" description="Dihydrodipicolinate reductase C-terminal" evidence="14">
    <location>
        <begin position="128"/>
        <end position="264"/>
    </location>
</feature>
<keyword evidence="3" id="KW-0028">Amino-acid biosynthesis</keyword>
<dbReference type="PROSITE" id="PS01298">
    <property type="entry name" value="DAPB"/>
    <property type="match status" value="1"/>
</dbReference>
<evidence type="ECO:0000256" key="4">
    <source>
        <dbReference type="ARBA" id="ARBA00022857"/>
    </source>
</evidence>
<keyword evidence="2" id="KW-0963">Cytoplasm</keyword>
<dbReference type="Gene3D" id="3.40.50.720">
    <property type="entry name" value="NAD(P)-binding Rossmann-like Domain"/>
    <property type="match status" value="1"/>
</dbReference>
<comment type="catalytic activity">
    <reaction evidence="12">
        <text>(S)-2,3,4,5-tetrahydrodipicolinate + NAD(+) + H2O = (2S,4S)-4-hydroxy-2,3,4,5-tetrahydrodipicolinate + NADH + H(+)</text>
        <dbReference type="Rhea" id="RHEA:35323"/>
        <dbReference type="ChEBI" id="CHEBI:15377"/>
        <dbReference type="ChEBI" id="CHEBI:15378"/>
        <dbReference type="ChEBI" id="CHEBI:16845"/>
        <dbReference type="ChEBI" id="CHEBI:57540"/>
        <dbReference type="ChEBI" id="CHEBI:57945"/>
        <dbReference type="ChEBI" id="CHEBI:67139"/>
        <dbReference type="EC" id="1.17.1.8"/>
    </reaction>
</comment>
<dbReference type="GO" id="GO:0019877">
    <property type="term" value="P:diaminopimelate biosynthetic process"/>
    <property type="evidence" value="ECO:0007669"/>
    <property type="project" value="UniProtKB-KW"/>
</dbReference>
<dbReference type="EC" id="1.17.1.8" evidence="10"/>
<dbReference type="GO" id="GO:0009089">
    <property type="term" value="P:lysine biosynthetic process via diaminopimelate"/>
    <property type="evidence" value="ECO:0007669"/>
    <property type="project" value="InterPro"/>
</dbReference>
<dbReference type="Pfam" id="PF05173">
    <property type="entry name" value="DapB_C"/>
    <property type="match status" value="1"/>
</dbReference>
<proteinExistence type="inferred from homology"/>
<accession>A0A485LYN1</accession>
<organism evidence="15">
    <name type="scientific">anaerobic digester metagenome</name>
    <dbReference type="NCBI Taxonomy" id="1263854"/>
    <lineage>
        <taxon>unclassified sequences</taxon>
        <taxon>metagenomes</taxon>
        <taxon>ecological metagenomes</taxon>
    </lineage>
</organism>
<dbReference type="GO" id="GO:0008839">
    <property type="term" value="F:4-hydroxy-tetrahydrodipicolinate reductase"/>
    <property type="evidence" value="ECO:0007669"/>
    <property type="project" value="UniProtKB-EC"/>
</dbReference>
<dbReference type="PANTHER" id="PTHR20836">
    <property type="entry name" value="DIHYDRODIPICOLINATE REDUCTASE"/>
    <property type="match status" value="1"/>
</dbReference>
<comment type="catalytic activity">
    <reaction evidence="11">
        <text>(S)-2,3,4,5-tetrahydrodipicolinate + NADP(+) + H2O = (2S,4S)-4-hydroxy-2,3,4,5-tetrahydrodipicolinate + NADPH + H(+)</text>
        <dbReference type="Rhea" id="RHEA:35331"/>
        <dbReference type="ChEBI" id="CHEBI:15377"/>
        <dbReference type="ChEBI" id="CHEBI:15378"/>
        <dbReference type="ChEBI" id="CHEBI:16845"/>
        <dbReference type="ChEBI" id="CHEBI:57783"/>
        <dbReference type="ChEBI" id="CHEBI:58349"/>
        <dbReference type="ChEBI" id="CHEBI:67139"/>
        <dbReference type="EC" id="1.17.1.8"/>
    </reaction>
</comment>
<keyword evidence="8" id="KW-0457">Lysine biosynthesis</keyword>
<dbReference type="PANTHER" id="PTHR20836:SF0">
    <property type="entry name" value="4-HYDROXY-TETRAHYDRODIPICOLINATE REDUCTASE 1, CHLOROPLASTIC-RELATED"/>
    <property type="match status" value="1"/>
</dbReference>
<dbReference type="AlphaFoldDB" id="A0A485LYN1"/>
<evidence type="ECO:0000259" key="13">
    <source>
        <dbReference type="Pfam" id="PF01113"/>
    </source>
</evidence>